<name>A0A936F3B9_9BACT</name>
<comment type="caution">
    <text evidence="1">The sequence shown here is derived from an EMBL/GenBank/DDBJ whole genome shotgun (WGS) entry which is preliminary data.</text>
</comment>
<evidence type="ECO:0000313" key="2">
    <source>
        <dbReference type="Proteomes" id="UP000709959"/>
    </source>
</evidence>
<dbReference type="EMBL" id="JADKCH010000015">
    <property type="protein sequence ID" value="MBK8573236.1"/>
    <property type="molecule type" value="Genomic_DNA"/>
</dbReference>
<dbReference type="SUPFAM" id="SSF63829">
    <property type="entry name" value="Calcium-dependent phosphotriesterase"/>
    <property type="match status" value="1"/>
</dbReference>
<dbReference type="AlphaFoldDB" id="A0A936F3B9"/>
<protein>
    <submittedName>
        <fullName evidence="1">Uncharacterized protein</fullName>
    </submittedName>
</protein>
<evidence type="ECO:0000313" key="1">
    <source>
        <dbReference type="EMBL" id="MBK8573236.1"/>
    </source>
</evidence>
<organism evidence="1 2">
    <name type="scientific">Candidatus Geothrix odensensis</name>
    <dbReference type="NCBI Taxonomy" id="2954440"/>
    <lineage>
        <taxon>Bacteria</taxon>
        <taxon>Pseudomonadati</taxon>
        <taxon>Acidobacteriota</taxon>
        <taxon>Holophagae</taxon>
        <taxon>Holophagales</taxon>
        <taxon>Holophagaceae</taxon>
        <taxon>Geothrix</taxon>
    </lineage>
</organism>
<sequence length="359" mass="38032">MSNLFLILLMLFGLIAPTPLRAQGWDATRQASGWAFQEVDGSLVFYDPAARSLRTWMKGSGLLASLPLALPEIRKSAPPAPSAAPAFAATASDYDAAGALLYGLPRQQRPQGAPAKPPSKDAAASAIAGPALPERWVLDAYSRVWMACDHRLMVLGKDGKPEATLPLPAPVEDMAIGRDGLFLLYRTPKPYLEKRDLKSGAVLWAFGDKAQLKESAAQPLLVGLNRMALGTDGSVYLAEGASMAFTVLDPAKGPKEPGQTFFTCNDALPARAVLGRVGRGPILPWSGRDVIFGVFAPSQVKSCGAPESKGLLLARFDLAKGTMEWLPTPLAEGHRLIGLLDAEAVFLAPGGGLAYAPIH</sequence>
<accession>A0A936F3B9</accession>
<reference evidence="1 2" key="1">
    <citation type="submission" date="2020-10" db="EMBL/GenBank/DDBJ databases">
        <title>Connecting structure to function with the recovery of over 1000 high-quality activated sludge metagenome-assembled genomes encoding full-length rRNA genes using long-read sequencing.</title>
        <authorList>
            <person name="Singleton C.M."/>
            <person name="Petriglieri F."/>
            <person name="Kristensen J.M."/>
            <person name="Kirkegaard R.H."/>
            <person name="Michaelsen T.Y."/>
            <person name="Andersen M.H."/>
            <person name="Karst S.M."/>
            <person name="Dueholm M.S."/>
            <person name="Nielsen P.H."/>
            <person name="Albertsen M."/>
        </authorList>
    </citation>
    <scope>NUCLEOTIDE SEQUENCE [LARGE SCALE GENOMIC DNA]</scope>
    <source>
        <strain evidence="1">OdNE_18-Q3-R46-58_MAXAC.008</strain>
    </source>
</reference>
<dbReference type="Proteomes" id="UP000709959">
    <property type="component" value="Unassembled WGS sequence"/>
</dbReference>
<gene>
    <name evidence="1" type="ORF">IPN91_11460</name>
</gene>
<proteinExistence type="predicted"/>